<evidence type="ECO:0000313" key="3">
    <source>
        <dbReference type="Proteomes" id="UP001305647"/>
    </source>
</evidence>
<protein>
    <submittedName>
        <fullName evidence="2">Uncharacterized protein</fullName>
    </submittedName>
</protein>
<accession>A0AAN6PR97</accession>
<gene>
    <name evidence="2" type="ORF">N658DRAFT_501530</name>
</gene>
<evidence type="ECO:0000256" key="1">
    <source>
        <dbReference type="SAM" id="MobiDB-lite"/>
    </source>
</evidence>
<organism evidence="2 3">
    <name type="scientific">Parathielavia hyrcaniae</name>
    <dbReference type="NCBI Taxonomy" id="113614"/>
    <lineage>
        <taxon>Eukaryota</taxon>
        <taxon>Fungi</taxon>
        <taxon>Dikarya</taxon>
        <taxon>Ascomycota</taxon>
        <taxon>Pezizomycotina</taxon>
        <taxon>Sordariomycetes</taxon>
        <taxon>Sordariomycetidae</taxon>
        <taxon>Sordariales</taxon>
        <taxon>Chaetomiaceae</taxon>
        <taxon>Parathielavia</taxon>
    </lineage>
</organism>
<sequence length="279" mass="30056">MVSQSSQRTLAQPPRPADPARSFNERSHGIMRKIHTLTTALSDFGVGVALLIRTPDVEFTYESEDGMLRNFNTDLPEENRFRPRDVESLFRGRVLACPSINSMSPLRGRSGHSSPTPSTSSAASASSAPPSLAATGLSFPTLPPTYHASSNPTLPSARPTPVSPLPAAETDLTLSASLSPPQGASLSFPSTGLSPTWMSDCPPPTSPVMDISNLLNLESWPAASDVPFPDKTAHRPLPASRPIRTTTPPPSASGRPRLQSPYRVMKIRTPPRSQRKWFD</sequence>
<feature type="compositionally biased region" description="Polar residues" evidence="1">
    <location>
        <begin position="1"/>
        <end position="10"/>
    </location>
</feature>
<dbReference type="Proteomes" id="UP001305647">
    <property type="component" value="Unassembled WGS sequence"/>
</dbReference>
<keyword evidence="3" id="KW-1185">Reference proteome</keyword>
<proteinExistence type="predicted"/>
<feature type="compositionally biased region" description="Polar residues" evidence="1">
    <location>
        <begin position="172"/>
        <end position="197"/>
    </location>
</feature>
<dbReference type="EMBL" id="MU863711">
    <property type="protein sequence ID" value="KAK4096504.1"/>
    <property type="molecule type" value="Genomic_DNA"/>
</dbReference>
<reference evidence="2" key="1">
    <citation type="journal article" date="2023" name="Mol. Phylogenet. Evol.">
        <title>Genome-scale phylogeny and comparative genomics of the fungal order Sordariales.</title>
        <authorList>
            <person name="Hensen N."/>
            <person name="Bonometti L."/>
            <person name="Westerberg I."/>
            <person name="Brannstrom I.O."/>
            <person name="Guillou S."/>
            <person name="Cros-Aarteil S."/>
            <person name="Calhoun S."/>
            <person name="Haridas S."/>
            <person name="Kuo A."/>
            <person name="Mondo S."/>
            <person name="Pangilinan J."/>
            <person name="Riley R."/>
            <person name="LaButti K."/>
            <person name="Andreopoulos B."/>
            <person name="Lipzen A."/>
            <person name="Chen C."/>
            <person name="Yan M."/>
            <person name="Daum C."/>
            <person name="Ng V."/>
            <person name="Clum A."/>
            <person name="Steindorff A."/>
            <person name="Ohm R.A."/>
            <person name="Martin F."/>
            <person name="Silar P."/>
            <person name="Natvig D.O."/>
            <person name="Lalanne C."/>
            <person name="Gautier V."/>
            <person name="Ament-Velasquez S.L."/>
            <person name="Kruys A."/>
            <person name="Hutchinson M.I."/>
            <person name="Powell A.J."/>
            <person name="Barry K."/>
            <person name="Miller A.N."/>
            <person name="Grigoriev I.V."/>
            <person name="Debuchy R."/>
            <person name="Gladieux P."/>
            <person name="Hiltunen Thoren M."/>
            <person name="Johannesson H."/>
        </authorList>
    </citation>
    <scope>NUCLEOTIDE SEQUENCE</scope>
    <source>
        <strain evidence="2">CBS 757.83</strain>
    </source>
</reference>
<feature type="region of interest" description="Disordered" evidence="1">
    <location>
        <begin position="225"/>
        <end position="279"/>
    </location>
</feature>
<feature type="region of interest" description="Disordered" evidence="1">
    <location>
        <begin position="101"/>
        <end position="205"/>
    </location>
</feature>
<comment type="caution">
    <text evidence="2">The sequence shown here is derived from an EMBL/GenBank/DDBJ whole genome shotgun (WGS) entry which is preliminary data.</text>
</comment>
<reference evidence="2" key="2">
    <citation type="submission" date="2023-05" db="EMBL/GenBank/DDBJ databases">
        <authorList>
            <consortium name="Lawrence Berkeley National Laboratory"/>
            <person name="Steindorff A."/>
            <person name="Hensen N."/>
            <person name="Bonometti L."/>
            <person name="Westerberg I."/>
            <person name="Brannstrom I.O."/>
            <person name="Guillou S."/>
            <person name="Cros-Aarteil S."/>
            <person name="Calhoun S."/>
            <person name="Haridas S."/>
            <person name="Kuo A."/>
            <person name="Mondo S."/>
            <person name="Pangilinan J."/>
            <person name="Riley R."/>
            <person name="Labutti K."/>
            <person name="Andreopoulos B."/>
            <person name="Lipzen A."/>
            <person name="Chen C."/>
            <person name="Yanf M."/>
            <person name="Daum C."/>
            <person name="Ng V."/>
            <person name="Clum A."/>
            <person name="Ohm R."/>
            <person name="Martin F."/>
            <person name="Silar P."/>
            <person name="Natvig D."/>
            <person name="Lalanne C."/>
            <person name="Gautier V."/>
            <person name="Ament-Velasquez S.L."/>
            <person name="Kruys A."/>
            <person name="Hutchinson M.I."/>
            <person name="Powell A.J."/>
            <person name="Barry K."/>
            <person name="Miller A.N."/>
            <person name="Grigoriev I.V."/>
            <person name="Debuchy R."/>
            <person name="Gladieux P."/>
            <person name="Thoren M.H."/>
            <person name="Johannesson H."/>
        </authorList>
    </citation>
    <scope>NUCLEOTIDE SEQUENCE</scope>
    <source>
        <strain evidence="2">CBS 757.83</strain>
    </source>
</reference>
<name>A0AAN6PR97_9PEZI</name>
<dbReference type="AlphaFoldDB" id="A0AAN6PR97"/>
<feature type="region of interest" description="Disordered" evidence="1">
    <location>
        <begin position="1"/>
        <end position="23"/>
    </location>
</feature>
<feature type="compositionally biased region" description="Low complexity" evidence="1">
    <location>
        <begin position="113"/>
        <end position="135"/>
    </location>
</feature>
<evidence type="ECO:0000313" key="2">
    <source>
        <dbReference type="EMBL" id="KAK4096504.1"/>
    </source>
</evidence>